<gene>
    <name evidence="1" type="ORF">FHS48_003111</name>
</gene>
<evidence type="ECO:0000313" key="1">
    <source>
        <dbReference type="EMBL" id="MBB6211670.1"/>
    </source>
</evidence>
<reference evidence="1 2" key="1">
    <citation type="submission" date="2020-08" db="EMBL/GenBank/DDBJ databases">
        <title>Genomic Encyclopedia of Type Strains, Phase IV (KMG-IV): sequencing the most valuable type-strain genomes for metagenomic binning, comparative biology and taxonomic classification.</title>
        <authorList>
            <person name="Goeker M."/>
        </authorList>
    </citation>
    <scope>NUCLEOTIDE SEQUENCE [LARGE SCALE GENOMIC DNA]</scope>
    <source>
        <strain evidence="1 2">DSM 11590</strain>
    </source>
</reference>
<proteinExistence type="predicted"/>
<protein>
    <submittedName>
        <fullName evidence="1">Uncharacterized protein</fullName>
    </submittedName>
</protein>
<dbReference type="EMBL" id="JACIIX010000012">
    <property type="protein sequence ID" value="MBB6211670.1"/>
    <property type="molecule type" value="Genomic_DNA"/>
</dbReference>
<accession>A0A7W9ZI62</accession>
<dbReference type="Proteomes" id="UP000544872">
    <property type="component" value="Unassembled WGS sequence"/>
</dbReference>
<keyword evidence="2" id="KW-1185">Reference proteome</keyword>
<sequence length="105" mass="11369">MKATFWAAYASRLHRLADRIEAARTPEDLRSALQANSDLWAALEADVRSGLVEDHVTPSLSGLLLTRARTVAEQTRSPAPGRDALILLNRQTALALAAETHPTGL</sequence>
<comment type="caution">
    <text evidence="1">The sequence shown here is derived from an EMBL/GenBank/DDBJ whole genome shotgun (WGS) entry which is preliminary data.</text>
</comment>
<dbReference type="RefSeq" id="WP_184264645.1">
    <property type="nucleotide sequence ID" value="NZ_JACIIX010000012.1"/>
</dbReference>
<evidence type="ECO:0000313" key="2">
    <source>
        <dbReference type="Proteomes" id="UP000544872"/>
    </source>
</evidence>
<name>A0A7W9ZI62_NOVIT</name>
<dbReference type="AlphaFoldDB" id="A0A7W9ZI62"/>
<organism evidence="1 2">
    <name type="scientific">Novispirillum itersonii</name>
    <name type="common">Aquaspirillum itersonii</name>
    <dbReference type="NCBI Taxonomy" id="189"/>
    <lineage>
        <taxon>Bacteria</taxon>
        <taxon>Pseudomonadati</taxon>
        <taxon>Pseudomonadota</taxon>
        <taxon>Alphaproteobacteria</taxon>
        <taxon>Rhodospirillales</taxon>
        <taxon>Novispirillaceae</taxon>
        <taxon>Novispirillum</taxon>
    </lineage>
</organism>